<reference evidence="1 2" key="1">
    <citation type="journal article" date="2011" name="J. Bacteriol.">
        <title>Genome sequence of 'Pedosphaera parvula' Ellin514, an aerobic Verrucomicrobial isolate from pasture soil.</title>
        <authorList>
            <person name="Kant R."/>
            <person name="van Passel M.W."/>
            <person name="Sangwan P."/>
            <person name="Palva A."/>
            <person name="Lucas S."/>
            <person name="Copeland A."/>
            <person name="Lapidus A."/>
            <person name="Glavina Del Rio T."/>
            <person name="Dalin E."/>
            <person name="Tice H."/>
            <person name="Bruce D."/>
            <person name="Goodwin L."/>
            <person name="Pitluck S."/>
            <person name="Chertkov O."/>
            <person name="Larimer F.W."/>
            <person name="Land M.L."/>
            <person name="Hauser L."/>
            <person name="Brettin T.S."/>
            <person name="Detter J.C."/>
            <person name="Han S."/>
            <person name="de Vos W.M."/>
            <person name="Janssen P.H."/>
            <person name="Smidt H."/>
        </authorList>
    </citation>
    <scope>NUCLEOTIDE SEQUENCE [LARGE SCALE GENOMIC DNA]</scope>
    <source>
        <strain evidence="1 2">Ellin514</strain>
    </source>
</reference>
<gene>
    <name evidence="1" type="ORF">Cflav_PD3619</name>
</gene>
<dbReference type="EMBL" id="ABOX02000014">
    <property type="protein sequence ID" value="EEF60761.1"/>
    <property type="molecule type" value="Genomic_DNA"/>
</dbReference>
<evidence type="ECO:0000313" key="2">
    <source>
        <dbReference type="Proteomes" id="UP000003688"/>
    </source>
</evidence>
<dbReference type="RefSeq" id="WP_007415220.1">
    <property type="nucleotide sequence ID" value="NZ_ABOX02000014.1"/>
</dbReference>
<proteinExistence type="predicted"/>
<organism evidence="1 2">
    <name type="scientific">Pedosphaera parvula (strain Ellin514)</name>
    <dbReference type="NCBI Taxonomy" id="320771"/>
    <lineage>
        <taxon>Bacteria</taxon>
        <taxon>Pseudomonadati</taxon>
        <taxon>Verrucomicrobiota</taxon>
        <taxon>Pedosphaerae</taxon>
        <taxon>Pedosphaerales</taxon>
        <taxon>Pedosphaeraceae</taxon>
        <taxon>Pedosphaera</taxon>
    </lineage>
</organism>
<accession>B9XHC6</accession>
<dbReference type="AlphaFoldDB" id="B9XHC6"/>
<dbReference type="STRING" id="320771.Cflav_PD3619"/>
<keyword evidence="2" id="KW-1185">Reference proteome</keyword>
<protein>
    <submittedName>
        <fullName evidence="1">Uncharacterized protein</fullName>
    </submittedName>
</protein>
<dbReference type="Proteomes" id="UP000003688">
    <property type="component" value="Unassembled WGS sequence"/>
</dbReference>
<name>B9XHC6_PEDPL</name>
<sequence precursor="true">MAKVISTLLSILLLVFADQMALYLKRSGRLSTEGKTPSELKDASKHDVRMAANQHRVYSMQDGGN</sequence>
<comment type="caution">
    <text evidence="1">The sequence shown here is derived from an EMBL/GenBank/DDBJ whole genome shotgun (WGS) entry which is preliminary data.</text>
</comment>
<evidence type="ECO:0000313" key="1">
    <source>
        <dbReference type="EMBL" id="EEF60761.1"/>
    </source>
</evidence>